<dbReference type="InterPro" id="IPR000835">
    <property type="entry name" value="HTH_MarR-typ"/>
</dbReference>
<evidence type="ECO:0000256" key="3">
    <source>
        <dbReference type="ARBA" id="ARBA00023163"/>
    </source>
</evidence>
<reference evidence="6" key="1">
    <citation type="submission" date="2018-05" db="EMBL/GenBank/DDBJ databases">
        <title>Leptospira yasudae sp. nov. and Leptospira stimsonii sp. nov., two pathogenic species of the genus Leptospira isolated from environmental sources.</title>
        <authorList>
            <person name="Casanovas-Massana A."/>
            <person name="Hamond C."/>
            <person name="Santos L.A."/>
            <person name="Hacker K.P."/>
            <person name="Balassiano I."/>
            <person name="Medeiros M.A."/>
            <person name="Reis M.G."/>
            <person name="Ko A.I."/>
            <person name="Wunder E.A."/>
        </authorList>
    </citation>
    <scope>NUCLEOTIDE SEQUENCE [LARGE SCALE GENOMIC DNA]</scope>
    <source>
        <strain evidence="6">Yale</strain>
    </source>
</reference>
<name>A0A396ZGR5_9LEPT</name>
<dbReference type="AlphaFoldDB" id="A0A396ZGR5"/>
<dbReference type="RefSeq" id="WP_118967907.1">
    <property type="nucleotide sequence ID" value="NZ_QHCT01000001.1"/>
</dbReference>
<dbReference type="InterPro" id="IPR023187">
    <property type="entry name" value="Tscrpt_reg_MarR-type_CS"/>
</dbReference>
<comment type="caution">
    <text evidence="5">The sequence shown here is derived from an EMBL/GenBank/DDBJ whole genome shotgun (WGS) entry which is preliminary data.</text>
</comment>
<accession>A0A396ZGR5</accession>
<gene>
    <name evidence="5" type="ORF">DLM75_01145</name>
</gene>
<dbReference type="OrthoDB" id="9799747at2"/>
<dbReference type="PROSITE" id="PS50995">
    <property type="entry name" value="HTH_MARR_2"/>
    <property type="match status" value="1"/>
</dbReference>
<dbReference type="SUPFAM" id="SSF46785">
    <property type="entry name" value="Winged helix' DNA-binding domain"/>
    <property type="match status" value="1"/>
</dbReference>
<evidence type="ECO:0000256" key="1">
    <source>
        <dbReference type="ARBA" id="ARBA00023015"/>
    </source>
</evidence>
<evidence type="ECO:0000313" key="5">
    <source>
        <dbReference type="EMBL" id="RHX93114.1"/>
    </source>
</evidence>
<evidence type="ECO:0000256" key="2">
    <source>
        <dbReference type="ARBA" id="ARBA00023125"/>
    </source>
</evidence>
<keyword evidence="2" id="KW-0238">DNA-binding</keyword>
<dbReference type="PANTHER" id="PTHR42756:SF1">
    <property type="entry name" value="TRANSCRIPTIONAL REPRESSOR OF EMRAB OPERON"/>
    <property type="match status" value="1"/>
</dbReference>
<feature type="domain" description="HTH marR-type" evidence="4">
    <location>
        <begin position="25"/>
        <end position="164"/>
    </location>
</feature>
<dbReference type="EMBL" id="QHCT01000001">
    <property type="protein sequence ID" value="RHX93114.1"/>
    <property type="molecule type" value="Genomic_DNA"/>
</dbReference>
<dbReference type="Pfam" id="PF12802">
    <property type="entry name" value="MarR_2"/>
    <property type="match status" value="1"/>
</dbReference>
<keyword evidence="3" id="KW-0804">Transcription</keyword>
<dbReference type="PROSITE" id="PS01117">
    <property type="entry name" value="HTH_MARR_1"/>
    <property type="match status" value="1"/>
</dbReference>
<dbReference type="PANTHER" id="PTHR42756">
    <property type="entry name" value="TRANSCRIPTIONAL REGULATOR, MARR"/>
    <property type="match status" value="1"/>
</dbReference>
<evidence type="ECO:0000259" key="4">
    <source>
        <dbReference type="PROSITE" id="PS50995"/>
    </source>
</evidence>
<dbReference type="InterPro" id="IPR036390">
    <property type="entry name" value="WH_DNA-bd_sf"/>
</dbReference>
<dbReference type="SMART" id="SM00347">
    <property type="entry name" value="HTH_MARR"/>
    <property type="match status" value="1"/>
</dbReference>
<dbReference type="GO" id="GO:0003677">
    <property type="term" value="F:DNA binding"/>
    <property type="evidence" value="ECO:0007669"/>
    <property type="project" value="UniProtKB-KW"/>
</dbReference>
<keyword evidence="1" id="KW-0805">Transcription regulation</keyword>
<dbReference type="Gene3D" id="1.10.10.10">
    <property type="entry name" value="Winged helix-like DNA-binding domain superfamily/Winged helix DNA-binding domain"/>
    <property type="match status" value="1"/>
</dbReference>
<dbReference type="Proteomes" id="UP000265798">
    <property type="component" value="Unassembled WGS sequence"/>
</dbReference>
<dbReference type="GO" id="GO:0003700">
    <property type="term" value="F:DNA-binding transcription factor activity"/>
    <property type="evidence" value="ECO:0007669"/>
    <property type="project" value="InterPro"/>
</dbReference>
<protein>
    <submittedName>
        <fullName evidence="5">MarR family transcriptional regulator</fullName>
    </submittedName>
</protein>
<proteinExistence type="predicted"/>
<sequence>MKSKKTEDHVDFILKQWAQERPDLDMKAMGTIGRIHRLSSIFFYNVHKEVFESHGLATQDFDVLAALLRSGKPYKKAPGDLLATLMITSGTMTNRIDRLESLGWVQREPDPKDRRGVLICLTSEGKFVITKTLLDHVKSGHELMSSLSEKEHSELSKLLRKLLLNLEQRKI</sequence>
<organism evidence="5 6">
    <name type="scientific">Leptospira stimsonii</name>
    <dbReference type="NCBI Taxonomy" id="2202203"/>
    <lineage>
        <taxon>Bacteria</taxon>
        <taxon>Pseudomonadati</taxon>
        <taxon>Spirochaetota</taxon>
        <taxon>Spirochaetia</taxon>
        <taxon>Leptospirales</taxon>
        <taxon>Leptospiraceae</taxon>
        <taxon>Leptospira</taxon>
    </lineage>
</organism>
<evidence type="ECO:0000313" key="6">
    <source>
        <dbReference type="Proteomes" id="UP000265798"/>
    </source>
</evidence>
<dbReference type="InterPro" id="IPR036388">
    <property type="entry name" value="WH-like_DNA-bd_sf"/>
</dbReference>
<dbReference type="PRINTS" id="PR00598">
    <property type="entry name" value="HTHMARR"/>
</dbReference>